<feature type="transmembrane region" description="Helical" evidence="6">
    <location>
        <begin position="244"/>
        <end position="263"/>
    </location>
</feature>
<dbReference type="InterPro" id="IPR006011">
    <property type="entry name" value="Syntaxin_N"/>
</dbReference>
<dbReference type="SMART" id="SM00503">
    <property type="entry name" value="SynN"/>
    <property type="match status" value="1"/>
</dbReference>
<dbReference type="EMBL" id="CAJPEX010000568">
    <property type="protein sequence ID" value="CAG0916332.1"/>
    <property type="molecule type" value="Genomic_DNA"/>
</dbReference>
<dbReference type="EMBL" id="OA882605">
    <property type="protein sequence ID" value="CAD7276180.1"/>
    <property type="molecule type" value="Genomic_DNA"/>
</dbReference>
<dbReference type="InterPro" id="IPR006012">
    <property type="entry name" value="Syntaxin/epimorphin_CS"/>
</dbReference>
<evidence type="ECO:0000256" key="4">
    <source>
        <dbReference type="RuleBase" id="RU003858"/>
    </source>
</evidence>
<dbReference type="Proteomes" id="UP000678499">
    <property type="component" value="Unassembled WGS sequence"/>
</dbReference>
<evidence type="ECO:0000256" key="6">
    <source>
        <dbReference type="SAM" id="Phobius"/>
    </source>
</evidence>
<keyword evidence="9" id="KW-1185">Reference proteome</keyword>
<dbReference type="PANTHER" id="PTHR19957:SF411">
    <property type="entry name" value="LD23667P"/>
    <property type="match status" value="1"/>
</dbReference>
<keyword evidence="3" id="KW-0532">Neurotransmitter transport</keyword>
<protein>
    <recommendedName>
        <fullName evidence="7">t-SNARE coiled-coil homology domain-containing protein</fullName>
    </recommendedName>
</protein>
<dbReference type="Pfam" id="PF05739">
    <property type="entry name" value="SNARE"/>
    <property type="match status" value="1"/>
</dbReference>
<dbReference type="GO" id="GO:0006886">
    <property type="term" value="P:intracellular protein transport"/>
    <property type="evidence" value="ECO:0007669"/>
    <property type="project" value="InterPro"/>
</dbReference>
<feature type="domain" description="T-SNARE coiled-coil homology" evidence="7">
    <location>
        <begin position="170"/>
        <end position="232"/>
    </location>
</feature>
<dbReference type="Gene3D" id="1.20.58.70">
    <property type="match status" value="1"/>
</dbReference>
<dbReference type="GO" id="GO:0031201">
    <property type="term" value="C:SNARE complex"/>
    <property type="evidence" value="ECO:0007669"/>
    <property type="project" value="TreeGrafter"/>
</dbReference>
<evidence type="ECO:0000256" key="3">
    <source>
        <dbReference type="ARBA" id="ARBA00022775"/>
    </source>
</evidence>
<dbReference type="Pfam" id="PF14523">
    <property type="entry name" value="Syntaxin_2"/>
    <property type="match status" value="1"/>
</dbReference>
<dbReference type="InterPro" id="IPR010989">
    <property type="entry name" value="SNARE"/>
</dbReference>
<dbReference type="SUPFAM" id="SSF47661">
    <property type="entry name" value="t-snare proteins"/>
    <property type="match status" value="1"/>
</dbReference>
<feature type="coiled-coil region" evidence="5">
    <location>
        <begin position="98"/>
        <end position="135"/>
    </location>
</feature>
<reference evidence="8" key="1">
    <citation type="submission" date="2020-11" db="EMBL/GenBank/DDBJ databases">
        <authorList>
            <person name="Tran Van P."/>
        </authorList>
    </citation>
    <scope>NUCLEOTIDE SEQUENCE</scope>
</reference>
<comment type="subcellular location">
    <subcellularLocation>
        <location evidence="1">Membrane</location>
        <topology evidence="1">Single-pass type IV membrane protein</topology>
    </subcellularLocation>
</comment>
<keyword evidence="3" id="KW-0813">Transport</keyword>
<dbReference type="GO" id="GO:0048278">
    <property type="term" value="P:vesicle docking"/>
    <property type="evidence" value="ECO:0007669"/>
    <property type="project" value="TreeGrafter"/>
</dbReference>
<dbReference type="GO" id="GO:0000149">
    <property type="term" value="F:SNARE binding"/>
    <property type="evidence" value="ECO:0007669"/>
    <property type="project" value="TreeGrafter"/>
</dbReference>
<dbReference type="InterPro" id="IPR045242">
    <property type="entry name" value="Syntaxin"/>
</dbReference>
<dbReference type="PROSITE" id="PS00914">
    <property type="entry name" value="SYNTAXIN"/>
    <property type="match status" value="1"/>
</dbReference>
<evidence type="ECO:0000313" key="9">
    <source>
        <dbReference type="Proteomes" id="UP000678499"/>
    </source>
</evidence>
<keyword evidence="6" id="KW-1133">Transmembrane helix</keyword>
<evidence type="ECO:0000256" key="2">
    <source>
        <dbReference type="ARBA" id="ARBA00009063"/>
    </source>
</evidence>
<feature type="coiled-coil region" evidence="5">
    <location>
        <begin position="173"/>
        <end position="200"/>
    </location>
</feature>
<keyword evidence="6" id="KW-0812">Transmembrane</keyword>
<dbReference type="GO" id="GO:0006906">
    <property type="term" value="P:vesicle fusion"/>
    <property type="evidence" value="ECO:0007669"/>
    <property type="project" value="TreeGrafter"/>
</dbReference>
<dbReference type="GO" id="GO:0008021">
    <property type="term" value="C:synaptic vesicle"/>
    <property type="evidence" value="ECO:0007669"/>
    <property type="project" value="TreeGrafter"/>
</dbReference>
<dbReference type="GO" id="GO:0005484">
    <property type="term" value="F:SNAP receptor activity"/>
    <property type="evidence" value="ECO:0007669"/>
    <property type="project" value="InterPro"/>
</dbReference>
<gene>
    <name evidence="8" type="ORF">NMOB1V02_LOCUS3956</name>
</gene>
<evidence type="ECO:0000259" key="7">
    <source>
        <dbReference type="PROSITE" id="PS50192"/>
    </source>
</evidence>
<dbReference type="PROSITE" id="PS50192">
    <property type="entry name" value="T_SNARE"/>
    <property type="match status" value="1"/>
</dbReference>
<sequence length="265" mass="30202">MDGYPSYQNVMYKDGEFKKLCRKVTENIGKISQNATEMQKMIAQLGSTQDSEAFKSELHNLQHYTKMLSTDTKDKLKELRQILPEISPSEQKFQRLMLDRLTNDFTAALNQFQNLQKAEAEKEKQQVKRARNKSMGILPPPSSSATASLIPLEPQPQYQRQMFAEEDDDLLQLQDREAAINRLEEDIRDVNEIFKDLATLVHTQGEIVDSIEASVETAYIQVDEGVQQLRKANQHQTSARKKKLILISIAIGILVTMGLVIYLSS</sequence>
<dbReference type="AlphaFoldDB" id="A0A7R9BLF9"/>
<dbReference type="CDD" id="cd15847">
    <property type="entry name" value="SNARE_syntaxin7_like"/>
    <property type="match status" value="1"/>
</dbReference>
<keyword evidence="6" id="KW-0472">Membrane</keyword>
<evidence type="ECO:0000256" key="5">
    <source>
        <dbReference type="SAM" id="Coils"/>
    </source>
</evidence>
<dbReference type="GO" id="GO:0006836">
    <property type="term" value="P:neurotransmitter transport"/>
    <property type="evidence" value="ECO:0007669"/>
    <property type="project" value="UniProtKB-KW"/>
</dbReference>
<dbReference type="InterPro" id="IPR000727">
    <property type="entry name" value="T_SNARE_dom"/>
</dbReference>
<organism evidence="8">
    <name type="scientific">Notodromas monacha</name>
    <dbReference type="NCBI Taxonomy" id="399045"/>
    <lineage>
        <taxon>Eukaryota</taxon>
        <taxon>Metazoa</taxon>
        <taxon>Ecdysozoa</taxon>
        <taxon>Arthropoda</taxon>
        <taxon>Crustacea</taxon>
        <taxon>Oligostraca</taxon>
        <taxon>Ostracoda</taxon>
        <taxon>Podocopa</taxon>
        <taxon>Podocopida</taxon>
        <taxon>Cypridocopina</taxon>
        <taxon>Cypridoidea</taxon>
        <taxon>Cyprididae</taxon>
        <taxon>Notodromas</taxon>
    </lineage>
</organism>
<dbReference type="Gene3D" id="1.20.5.110">
    <property type="match status" value="1"/>
</dbReference>
<evidence type="ECO:0000256" key="1">
    <source>
        <dbReference type="ARBA" id="ARBA00004211"/>
    </source>
</evidence>
<dbReference type="SMART" id="SM00397">
    <property type="entry name" value="t_SNARE"/>
    <property type="match status" value="1"/>
</dbReference>
<comment type="similarity">
    <text evidence="2 4">Belongs to the syntaxin family.</text>
</comment>
<proteinExistence type="inferred from homology"/>
<dbReference type="OrthoDB" id="364348at2759"/>
<name>A0A7R9BLF9_9CRUS</name>
<keyword evidence="5" id="KW-0175">Coiled coil</keyword>
<accession>A0A7R9BLF9</accession>
<dbReference type="PANTHER" id="PTHR19957">
    <property type="entry name" value="SYNTAXIN"/>
    <property type="match status" value="1"/>
</dbReference>
<evidence type="ECO:0000313" key="8">
    <source>
        <dbReference type="EMBL" id="CAD7276180.1"/>
    </source>
</evidence>